<dbReference type="InParanoid" id="A0A2T3AGZ0"/>
<dbReference type="Pfam" id="PF00076">
    <property type="entry name" value="RRM_1"/>
    <property type="match status" value="1"/>
</dbReference>
<dbReference type="PANTHER" id="PTHR48027">
    <property type="entry name" value="HETEROGENEOUS NUCLEAR RIBONUCLEOPROTEIN 87F-RELATED"/>
    <property type="match status" value="1"/>
</dbReference>
<dbReference type="AlphaFoldDB" id="A0A2T3AGZ0"/>
<dbReference type="Proteomes" id="UP000241462">
    <property type="component" value="Unassembled WGS sequence"/>
</dbReference>
<sequence>MSSTTKLFIGGLAWHTEEATLRQKFEEFGVVDEAVVVKDRDTGRSRGFGFVRYTNEDDANRAISAMNNVEFDGRAIRVDKASDNGPRGGYPPRGGGMMGGYGMRGGYSGMGGGGMPQQMGYGGYSHQNQQMGGRPMYGSQQQYTPAGYPPQPAAMSYNSYPQQDGYGAGWQQPGGYGYGGDQQHVSAQQQQPPSGAPPGYQN</sequence>
<dbReference type="CDD" id="cd21608">
    <property type="entry name" value="RRM2_NsCP33_like"/>
    <property type="match status" value="1"/>
</dbReference>
<feature type="region of interest" description="Disordered" evidence="3">
    <location>
        <begin position="120"/>
        <end position="202"/>
    </location>
</feature>
<dbReference type="InterPro" id="IPR035979">
    <property type="entry name" value="RBD_domain_sf"/>
</dbReference>
<feature type="domain" description="RRM" evidence="4">
    <location>
        <begin position="5"/>
        <end position="83"/>
    </location>
</feature>
<dbReference type="SUPFAM" id="SSF54928">
    <property type="entry name" value="RNA-binding domain, RBD"/>
    <property type="match status" value="1"/>
</dbReference>
<reference evidence="5 6" key="1">
    <citation type="journal article" date="2018" name="Mycol. Prog.">
        <title>Coniella lustricola, a new species from submerged detritus.</title>
        <authorList>
            <person name="Raudabaugh D.B."/>
            <person name="Iturriaga T."/>
            <person name="Carver A."/>
            <person name="Mondo S."/>
            <person name="Pangilinan J."/>
            <person name="Lipzen A."/>
            <person name="He G."/>
            <person name="Amirebrahimi M."/>
            <person name="Grigoriev I.V."/>
            <person name="Miller A.N."/>
        </authorList>
    </citation>
    <scope>NUCLEOTIDE SEQUENCE [LARGE SCALE GENOMIC DNA]</scope>
    <source>
        <strain evidence="5 6">B22-T-1</strain>
    </source>
</reference>
<dbReference type="InterPro" id="IPR000504">
    <property type="entry name" value="RRM_dom"/>
</dbReference>
<dbReference type="InterPro" id="IPR012677">
    <property type="entry name" value="Nucleotide-bd_a/b_plait_sf"/>
</dbReference>
<dbReference type="Gene3D" id="3.30.70.330">
    <property type="match status" value="1"/>
</dbReference>
<protein>
    <recommendedName>
        <fullName evidence="4">RRM domain-containing protein</fullName>
    </recommendedName>
</protein>
<evidence type="ECO:0000256" key="2">
    <source>
        <dbReference type="PROSITE-ProRule" id="PRU00176"/>
    </source>
</evidence>
<keyword evidence="6" id="KW-1185">Reference proteome</keyword>
<dbReference type="STRING" id="2025994.A0A2T3AGZ0"/>
<name>A0A2T3AGZ0_9PEZI</name>
<evidence type="ECO:0000256" key="1">
    <source>
        <dbReference type="ARBA" id="ARBA00022884"/>
    </source>
</evidence>
<proteinExistence type="predicted"/>
<evidence type="ECO:0000259" key="4">
    <source>
        <dbReference type="PROSITE" id="PS50102"/>
    </source>
</evidence>
<dbReference type="InterPro" id="IPR048289">
    <property type="entry name" value="RRM2_NsCP33-like"/>
</dbReference>
<dbReference type="InterPro" id="IPR052462">
    <property type="entry name" value="SLIRP/GR-RBP-like"/>
</dbReference>
<feature type="compositionally biased region" description="Low complexity" evidence="3">
    <location>
        <begin position="181"/>
        <end position="202"/>
    </location>
</feature>
<feature type="compositionally biased region" description="Gly residues" evidence="3">
    <location>
        <begin position="166"/>
        <end position="180"/>
    </location>
</feature>
<evidence type="ECO:0000256" key="3">
    <source>
        <dbReference type="SAM" id="MobiDB-lite"/>
    </source>
</evidence>
<organism evidence="5 6">
    <name type="scientific">Coniella lustricola</name>
    <dbReference type="NCBI Taxonomy" id="2025994"/>
    <lineage>
        <taxon>Eukaryota</taxon>
        <taxon>Fungi</taxon>
        <taxon>Dikarya</taxon>
        <taxon>Ascomycota</taxon>
        <taxon>Pezizomycotina</taxon>
        <taxon>Sordariomycetes</taxon>
        <taxon>Sordariomycetidae</taxon>
        <taxon>Diaporthales</taxon>
        <taxon>Schizoparmaceae</taxon>
        <taxon>Coniella</taxon>
    </lineage>
</organism>
<evidence type="ECO:0000313" key="6">
    <source>
        <dbReference type="Proteomes" id="UP000241462"/>
    </source>
</evidence>
<evidence type="ECO:0000313" key="5">
    <source>
        <dbReference type="EMBL" id="PSR97503.1"/>
    </source>
</evidence>
<dbReference type="SMART" id="SM00360">
    <property type="entry name" value="RRM"/>
    <property type="match status" value="1"/>
</dbReference>
<dbReference type="OrthoDB" id="439808at2759"/>
<dbReference type="EMBL" id="KZ678390">
    <property type="protein sequence ID" value="PSR97503.1"/>
    <property type="molecule type" value="Genomic_DNA"/>
</dbReference>
<accession>A0A2T3AGZ0</accession>
<dbReference type="GO" id="GO:0003723">
    <property type="term" value="F:RNA binding"/>
    <property type="evidence" value="ECO:0007669"/>
    <property type="project" value="UniProtKB-UniRule"/>
</dbReference>
<gene>
    <name evidence="5" type="ORF">BD289DRAFT_480014</name>
</gene>
<keyword evidence="1 2" id="KW-0694">RNA-binding</keyword>
<dbReference type="PROSITE" id="PS50102">
    <property type="entry name" value="RRM"/>
    <property type="match status" value="1"/>
</dbReference>